<dbReference type="InterPro" id="IPR050465">
    <property type="entry name" value="UPF0194_transport"/>
</dbReference>
<evidence type="ECO:0000256" key="5">
    <source>
        <dbReference type="SAM" id="Phobius"/>
    </source>
</evidence>
<evidence type="ECO:0000313" key="9">
    <source>
        <dbReference type="Proteomes" id="UP000233517"/>
    </source>
</evidence>
<gene>
    <name evidence="8" type="ORF">CVU82_02975</name>
</gene>
<evidence type="ECO:0000256" key="3">
    <source>
        <dbReference type="ARBA" id="ARBA00023054"/>
    </source>
</evidence>
<dbReference type="GO" id="GO:0022857">
    <property type="term" value="F:transmembrane transporter activity"/>
    <property type="evidence" value="ECO:0007669"/>
    <property type="project" value="InterPro"/>
</dbReference>
<dbReference type="NCBIfam" id="TIGR01730">
    <property type="entry name" value="RND_mfp"/>
    <property type="match status" value="1"/>
</dbReference>
<comment type="similarity">
    <text evidence="2">Belongs to the membrane fusion protein (MFP) (TC 8.A.1) family.</text>
</comment>
<proteinExistence type="inferred from homology"/>
<reference evidence="8 9" key="1">
    <citation type="journal article" date="2017" name="ISME J.">
        <title>Potential for microbial H2 and metal transformations associated with novel bacteria and archaea in deep terrestrial subsurface sediments.</title>
        <authorList>
            <person name="Hernsdorf A.W."/>
            <person name="Amano Y."/>
            <person name="Miyakawa K."/>
            <person name="Ise K."/>
            <person name="Suzuki Y."/>
            <person name="Anantharaman K."/>
            <person name="Probst A."/>
            <person name="Burstein D."/>
            <person name="Thomas B.C."/>
            <person name="Banfield J.F."/>
        </authorList>
    </citation>
    <scope>NUCLEOTIDE SEQUENCE [LARGE SCALE GENOMIC DNA]</scope>
    <source>
        <strain evidence="8">HGW-Falkowbacteria-1</strain>
    </source>
</reference>
<sequence length="637" mass="69716">MKKRKKIIIIFSIAAFLLVVLFFVLSKKDKTEYVTIDLKKQKLVQTVSEVGAVRASKELNLNFMQAGRLNNLNVSIGDEVDSGQILAELDYSSLLIKKDEVLASLNIASANREKLVKGASIEEVRILEAQVSQAKLAYESAKKDLDQSEKIVSENLSQAEKNLSDLKSSNSENPLSIKQAVDSARLNLSNTEKTGLQNVNNSYNSLVSSLDYNLTVGKSALDAVKRIVDDEDVKEVFSVKNSYYKDETSKNYDLAVSMVSGLELDLALLRVSYEKNLANQAASSMSSFLSQAFKTLNSCFNALENSIISSSFPQASLDSFKSSVSSHTSLVNAAISSNLNSLSALNSSILNKDINFSNAQDAVYKAEIALSDAISAAEDSFALLKISSNQQLILANSKFDSASKSYEVYKLQLDKLKSPARSEDLKLVQAQVDQASSSLDAINKQIEENKLQAPISGKVVKINYEIGEQVLNSVPFMVLLTENDFEVELFISESDISKIKIGNEAEISFDAFNSDNKVSGKVYFIEPAATSISDIIYYKTKVVFSEDELIKNNLIVKAGMTANVVITSNEKNDVFSVPFRAIIEKDDGKKIVRVLSGSKINEVEVEVGMGGDQAMYEIISGDIKEGDKIITAIKNGN</sequence>
<dbReference type="InterPro" id="IPR058982">
    <property type="entry name" value="Beta-barrel_AprE"/>
</dbReference>
<evidence type="ECO:0000313" key="8">
    <source>
        <dbReference type="EMBL" id="PKM91532.1"/>
    </source>
</evidence>
<dbReference type="Pfam" id="PF25917">
    <property type="entry name" value="BSH_RND"/>
    <property type="match status" value="1"/>
</dbReference>
<feature type="transmembrane region" description="Helical" evidence="5">
    <location>
        <begin position="7"/>
        <end position="25"/>
    </location>
</feature>
<dbReference type="GO" id="GO:0030313">
    <property type="term" value="C:cell envelope"/>
    <property type="evidence" value="ECO:0007669"/>
    <property type="project" value="UniProtKB-SubCell"/>
</dbReference>
<name>A0A2N2EA31_9BACT</name>
<dbReference type="InterPro" id="IPR058625">
    <property type="entry name" value="MdtA-like_BSH"/>
</dbReference>
<comment type="caution">
    <text evidence="8">The sequence shown here is derived from an EMBL/GenBank/DDBJ whole genome shotgun (WGS) entry which is preliminary data.</text>
</comment>
<keyword evidence="5" id="KW-1133">Transmembrane helix</keyword>
<dbReference type="AlphaFoldDB" id="A0A2N2EA31"/>
<dbReference type="Gene3D" id="6.20.50.140">
    <property type="match status" value="1"/>
</dbReference>
<dbReference type="PANTHER" id="PTHR32347:SF23">
    <property type="entry name" value="BLL5650 PROTEIN"/>
    <property type="match status" value="1"/>
</dbReference>
<keyword evidence="3 4" id="KW-0175">Coiled coil</keyword>
<keyword evidence="5" id="KW-0472">Membrane</keyword>
<dbReference type="Proteomes" id="UP000233517">
    <property type="component" value="Unassembled WGS sequence"/>
</dbReference>
<dbReference type="Gene3D" id="2.40.50.100">
    <property type="match status" value="1"/>
</dbReference>
<accession>A0A2N2EA31</accession>
<keyword evidence="5" id="KW-0812">Transmembrane</keyword>
<organism evidence="8 9">
    <name type="scientific">Candidatus Falkowbacteria bacterium HGW-Falkowbacteria-1</name>
    <dbReference type="NCBI Taxonomy" id="2013768"/>
    <lineage>
        <taxon>Bacteria</taxon>
        <taxon>Candidatus Falkowiibacteriota</taxon>
    </lineage>
</organism>
<feature type="coiled-coil region" evidence="4">
    <location>
        <begin position="425"/>
        <end position="452"/>
    </location>
</feature>
<dbReference type="PANTHER" id="PTHR32347">
    <property type="entry name" value="EFFLUX SYSTEM COMPONENT YKNX-RELATED"/>
    <property type="match status" value="1"/>
</dbReference>
<protein>
    <recommendedName>
        <fullName evidence="10">Membrane fusion protein biotin-lipoyl like domain-containing protein</fullName>
    </recommendedName>
</protein>
<dbReference type="GO" id="GO:0016020">
    <property type="term" value="C:membrane"/>
    <property type="evidence" value="ECO:0007669"/>
    <property type="project" value="InterPro"/>
</dbReference>
<evidence type="ECO:0008006" key="10">
    <source>
        <dbReference type="Google" id="ProtNLM"/>
    </source>
</evidence>
<evidence type="ECO:0000259" key="6">
    <source>
        <dbReference type="Pfam" id="PF25917"/>
    </source>
</evidence>
<comment type="subcellular location">
    <subcellularLocation>
        <location evidence="1">Cell envelope</location>
    </subcellularLocation>
</comment>
<evidence type="ECO:0000259" key="7">
    <source>
        <dbReference type="Pfam" id="PF26002"/>
    </source>
</evidence>
<feature type="domain" description="Multidrug resistance protein MdtA-like barrel-sandwich hybrid" evidence="6">
    <location>
        <begin position="67"/>
        <end position="474"/>
    </location>
</feature>
<feature type="domain" description="AprE-like beta-barrel" evidence="7">
    <location>
        <begin position="487"/>
        <end position="567"/>
    </location>
</feature>
<feature type="coiled-coil region" evidence="4">
    <location>
        <begin position="124"/>
        <end position="151"/>
    </location>
</feature>
<dbReference type="Gene3D" id="2.40.30.170">
    <property type="match status" value="1"/>
</dbReference>
<dbReference type="InterPro" id="IPR006143">
    <property type="entry name" value="RND_pump_MFP"/>
</dbReference>
<dbReference type="Pfam" id="PF26002">
    <property type="entry name" value="Beta-barrel_AprE"/>
    <property type="match status" value="1"/>
</dbReference>
<evidence type="ECO:0000256" key="2">
    <source>
        <dbReference type="ARBA" id="ARBA00009477"/>
    </source>
</evidence>
<evidence type="ECO:0000256" key="4">
    <source>
        <dbReference type="SAM" id="Coils"/>
    </source>
</evidence>
<evidence type="ECO:0000256" key="1">
    <source>
        <dbReference type="ARBA" id="ARBA00004196"/>
    </source>
</evidence>
<dbReference type="EMBL" id="PHAI01000002">
    <property type="protein sequence ID" value="PKM91532.1"/>
    <property type="molecule type" value="Genomic_DNA"/>
</dbReference>